<feature type="transmembrane region" description="Helical" evidence="5">
    <location>
        <begin position="43"/>
        <end position="61"/>
    </location>
</feature>
<evidence type="ECO:0000256" key="2">
    <source>
        <dbReference type="ARBA" id="ARBA00022692"/>
    </source>
</evidence>
<dbReference type="InterPro" id="IPR007568">
    <property type="entry name" value="RTA1"/>
</dbReference>
<dbReference type="STRING" id="1231657.A0A1Y1YCI0"/>
<name>A0A1Y1YCI0_9PLEO</name>
<keyword evidence="2 5" id="KW-0812">Transmembrane</keyword>
<feature type="transmembrane region" description="Helical" evidence="5">
    <location>
        <begin position="81"/>
        <end position="104"/>
    </location>
</feature>
<dbReference type="Proteomes" id="UP000193144">
    <property type="component" value="Unassembled WGS sequence"/>
</dbReference>
<dbReference type="EMBL" id="MCFA01000271">
    <property type="protein sequence ID" value="ORX95730.1"/>
    <property type="molecule type" value="Genomic_DNA"/>
</dbReference>
<proteinExistence type="predicted"/>
<comment type="subcellular location">
    <subcellularLocation>
        <location evidence="1">Membrane</location>
        <topology evidence="1">Multi-pass membrane protein</topology>
    </subcellularLocation>
</comment>
<feature type="transmembrane region" description="Helical" evidence="5">
    <location>
        <begin position="116"/>
        <end position="138"/>
    </location>
</feature>
<evidence type="ECO:0000313" key="6">
    <source>
        <dbReference type="EMBL" id="ORX95730.1"/>
    </source>
</evidence>
<reference evidence="6 7" key="1">
    <citation type="submission" date="2016-07" db="EMBL/GenBank/DDBJ databases">
        <title>Pervasive Adenine N6-methylation of Active Genes in Fungi.</title>
        <authorList>
            <consortium name="DOE Joint Genome Institute"/>
            <person name="Mondo S.J."/>
            <person name="Dannebaum R.O."/>
            <person name="Kuo R.C."/>
            <person name="Labutti K."/>
            <person name="Haridas S."/>
            <person name="Kuo A."/>
            <person name="Salamov A."/>
            <person name="Ahrendt S.R."/>
            <person name="Lipzen A."/>
            <person name="Sullivan W."/>
            <person name="Andreopoulos W.B."/>
            <person name="Clum A."/>
            <person name="Lindquist E."/>
            <person name="Daum C."/>
            <person name="Ramamoorthy G.K."/>
            <person name="Gryganskyi A."/>
            <person name="Culley D."/>
            <person name="Magnuson J.K."/>
            <person name="James T.Y."/>
            <person name="O'Malley M.A."/>
            <person name="Stajich J.E."/>
            <person name="Spatafora J.W."/>
            <person name="Visel A."/>
            <person name="Grigoriev I.V."/>
        </authorList>
    </citation>
    <scope>NUCLEOTIDE SEQUENCE [LARGE SCALE GENOMIC DNA]</scope>
    <source>
        <strain evidence="6 7">CBS 115471</strain>
    </source>
</reference>
<dbReference type="AlphaFoldDB" id="A0A1Y1YCI0"/>
<evidence type="ECO:0000256" key="1">
    <source>
        <dbReference type="ARBA" id="ARBA00004141"/>
    </source>
</evidence>
<keyword evidence="7" id="KW-1185">Reference proteome</keyword>
<sequence length="278" mass="31304">MTTVSPNGIYHYKPNQAGPIIAFLLFGPSAIYHLVVMIRSKTWFYIPFTVGAFMMTLGYIFRLLSAKDPNNIIFYIHQNMFIILPPSLYAATMYMIYGRIVLFVNAPDSSIIPPHLVTKIFVCGDVLAFLLQSSGGGMMAISSMGNTGRYVLLIGLAVQLISFGFFLYIAIIFDRRTRFTRNRTPIYEKHHWRSLLLLLMVAAVIIILRSLFRAVEFGQGEDGFLMTHEIFMYLADTAPMFAVQVMFHWIHAGGVLPPSVASKILLESDSTINLQEGI</sequence>
<gene>
    <name evidence="6" type="ORF">BCR34DRAFT_498258</name>
</gene>
<dbReference type="PANTHER" id="PTHR31465:SF33">
    <property type="entry name" value="DOMAIN PROTEIN, PUTATIVE (AFU_ORTHOLOGUE AFUA_5G01310)-RELATED"/>
    <property type="match status" value="1"/>
</dbReference>
<feature type="transmembrane region" description="Helical" evidence="5">
    <location>
        <begin position="150"/>
        <end position="173"/>
    </location>
</feature>
<dbReference type="Pfam" id="PF04479">
    <property type="entry name" value="RTA1"/>
    <property type="match status" value="1"/>
</dbReference>
<keyword evidence="3 5" id="KW-1133">Transmembrane helix</keyword>
<feature type="transmembrane region" description="Helical" evidence="5">
    <location>
        <begin position="194"/>
        <end position="212"/>
    </location>
</feature>
<feature type="transmembrane region" description="Helical" evidence="5">
    <location>
        <begin position="232"/>
        <end position="250"/>
    </location>
</feature>
<protein>
    <submittedName>
        <fullName evidence="6">RTA1 like protein-domain-containing protein</fullName>
    </submittedName>
</protein>
<dbReference type="OrthoDB" id="3358017at2759"/>
<dbReference type="PANTHER" id="PTHR31465">
    <property type="entry name" value="PROTEIN RTA1-RELATED"/>
    <property type="match status" value="1"/>
</dbReference>
<evidence type="ECO:0000256" key="4">
    <source>
        <dbReference type="ARBA" id="ARBA00023136"/>
    </source>
</evidence>
<comment type="caution">
    <text evidence="6">The sequence shown here is derived from an EMBL/GenBank/DDBJ whole genome shotgun (WGS) entry which is preliminary data.</text>
</comment>
<accession>A0A1Y1YCI0</accession>
<organism evidence="6 7">
    <name type="scientific">Clohesyomyces aquaticus</name>
    <dbReference type="NCBI Taxonomy" id="1231657"/>
    <lineage>
        <taxon>Eukaryota</taxon>
        <taxon>Fungi</taxon>
        <taxon>Dikarya</taxon>
        <taxon>Ascomycota</taxon>
        <taxon>Pezizomycotina</taxon>
        <taxon>Dothideomycetes</taxon>
        <taxon>Pleosporomycetidae</taxon>
        <taxon>Pleosporales</taxon>
        <taxon>Lindgomycetaceae</taxon>
        <taxon>Clohesyomyces</taxon>
    </lineage>
</organism>
<dbReference type="GO" id="GO:0016020">
    <property type="term" value="C:membrane"/>
    <property type="evidence" value="ECO:0007669"/>
    <property type="project" value="UniProtKB-SubCell"/>
</dbReference>
<evidence type="ECO:0000256" key="5">
    <source>
        <dbReference type="SAM" id="Phobius"/>
    </source>
</evidence>
<feature type="transmembrane region" description="Helical" evidence="5">
    <location>
        <begin position="20"/>
        <end position="36"/>
    </location>
</feature>
<evidence type="ECO:0000313" key="7">
    <source>
        <dbReference type="Proteomes" id="UP000193144"/>
    </source>
</evidence>
<keyword evidence="4 5" id="KW-0472">Membrane</keyword>
<evidence type="ECO:0000256" key="3">
    <source>
        <dbReference type="ARBA" id="ARBA00022989"/>
    </source>
</evidence>